<dbReference type="AlphaFoldDB" id="A0A2I0SE34"/>
<dbReference type="GO" id="GO:0006355">
    <property type="term" value="P:regulation of DNA-templated transcription"/>
    <property type="evidence" value="ECO:0007669"/>
    <property type="project" value="InterPro"/>
</dbReference>
<dbReference type="SUPFAM" id="SSF46894">
    <property type="entry name" value="C-terminal effector domain of the bipartite response regulators"/>
    <property type="match status" value="1"/>
</dbReference>
<dbReference type="Pfam" id="PF13401">
    <property type="entry name" value="AAA_22"/>
    <property type="match status" value="1"/>
</dbReference>
<sequence length="1052" mass="112236">MGDVVRIVLLGPVQVRGDGDGADGAPTAAVSGTRLRMLLARLALESGRPVSVDSLVDGLWGGEPPAEAGNALQSLVSRLRRALGGTARVESTSGGYRLTADESIEVDAARFEELAADGRKRCAEGHYDEAAAVLRGALGLWRGEALADVREAPFAAAVVTRLDDLRAAAVQDLFEAELRLGRHAEILADLGTAAAAAPLSERLAELRMRALWAAGRQSDALAAYEEIRERLADELGVDPSAGLKETHLALLRGELERPAAPRPQTAASRLPARLTSFVGRERELGRLAALMASSRLVTIVGPGGAGKTRLSLEAVGRDRAQERGRVWFVPLAEVGAPGQLADAVLGALGSTVGGLYDAGHTQDAAPVDRMAELLDIGDAVLVLDNCEHIVDAAAELAGRLLQRLPQLRILASSREPLAIDGEALCHLGPLDVPDGLPEPAEAARSAAVRLFVDRAGSVRPGFPLDDTTVGSVVEICRRLDGLPLALELAAAKLRSMGVGQVARRLDDRFRLLTSGSRTALPRQRTLLAVVEWSWDLLETPERILARRLSAFPGGATLAALETVCADAALPADDILYVLDALIEKSLVDSSDTGDGEPRYRMLETVRAYAATRLDASGDDLTGPFTRYFLSLAQEHEPRLRTGRQLDAIAVFDAEHPNLVHALRTAVDAGDGKTAARFVEALSWYWGVRGMSSRLDSALEELRALEGAPTGARSLIEDVDSAGAREFHPAGLLFRISRLADSGDESESPEDRLAHSLRSPDPWVRASAHLAYDFVLTERGDLRTGEASRLAALRGFEEVGDRWGLVMSLLPIGRDHSLRGSYAQAIATFERVVALSSELGTDDYLDLGRVRLARERRRSGDLAGARRDLEWVQDRARERGHRRLEANIVAGLANLHRREGDLAGADRVLDALESFVRSRSIPAELARDLIISTRVENRLAAGDAVGARALLPEAAGGLLAQGAGAGLAWVAELLGGLLALEGSPVGAARSLGMSQVMRGAFDAGEPELRELVERLTGRLGEREYRAAFDEGAGLARPDALDRLAGEVGRPVPS</sequence>
<dbReference type="Gene3D" id="1.10.10.10">
    <property type="entry name" value="Winged helix-like DNA-binding domain superfamily/Winged helix DNA-binding domain"/>
    <property type="match status" value="1"/>
</dbReference>
<dbReference type="Pfam" id="PF25872">
    <property type="entry name" value="HTH_77"/>
    <property type="match status" value="1"/>
</dbReference>
<dbReference type="SUPFAM" id="SSF48452">
    <property type="entry name" value="TPR-like"/>
    <property type="match status" value="2"/>
</dbReference>
<dbReference type="Proteomes" id="UP000236178">
    <property type="component" value="Unassembled WGS sequence"/>
</dbReference>
<evidence type="ECO:0000313" key="6">
    <source>
        <dbReference type="EMBL" id="PKT68132.1"/>
    </source>
</evidence>
<gene>
    <name evidence="6" type="ORF">CW362_36610</name>
</gene>
<dbReference type="InterPro" id="IPR001867">
    <property type="entry name" value="OmpR/PhoB-type_DNA-bd"/>
</dbReference>
<dbReference type="PANTHER" id="PTHR47691:SF3">
    <property type="entry name" value="HTH-TYPE TRANSCRIPTIONAL REGULATOR RV0890C-RELATED"/>
    <property type="match status" value="1"/>
</dbReference>
<dbReference type="InterPro" id="IPR058852">
    <property type="entry name" value="HTH_77"/>
</dbReference>
<dbReference type="PANTHER" id="PTHR47691">
    <property type="entry name" value="REGULATOR-RELATED"/>
    <property type="match status" value="1"/>
</dbReference>
<keyword evidence="2" id="KW-0902">Two-component regulatory system</keyword>
<dbReference type="GO" id="GO:0016887">
    <property type="term" value="F:ATP hydrolysis activity"/>
    <property type="evidence" value="ECO:0007669"/>
    <property type="project" value="InterPro"/>
</dbReference>
<dbReference type="EMBL" id="PJOS01000126">
    <property type="protein sequence ID" value="PKT68132.1"/>
    <property type="molecule type" value="Genomic_DNA"/>
</dbReference>
<keyword evidence="7" id="KW-1185">Reference proteome</keyword>
<evidence type="ECO:0000256" key="2">
    <source>
        <dbReference type="ARBA" id="ARBA00023012"/>
    </source>
</evidence>
<dbReference type="InterPro" id="IPR049945">
    <property type="entry name" value="AAA_22"/>
</dbReference>
<evidence type="ECO:0000256" key="4">
    <source>
        <dbReference type="PROSITE-ProRule" id="PRU01091"/>
    </source>
</evidence>
<evidence type="ECO:0000259" key="5">
    <source>
        <dbReference type="PROSITE" id="PS51755"/>
    </source>
</evidence>
<feature type="domain" description="OmpR/PhoB-type" evidence="5">
    <location>
        <begin position="1"/>
        <end position="100"/>
    </location>
</feature>
<name>A0A2I0SE34_9ACTN</name>
<proteinExistence type="inferred from homology"/>
<comment type="similarity">
    <text evidence="1">Belongs to the AfsR/DnrI/RedD regulatory family.</text>
</comment>
<dbReference type="CDD" id="cd15831">
    <property type="entry name" value="BTAD"/>
    <property type="match status" value="1"/>
</dbReference>
<feature type="DNA-binding region" description="OmpR/PhoB-type" evidence="4">
    <location>
        <begin position="1"/>
        <end position="100"/>
    </location>
</feature>
<dbReference type="InterPro" id="IPR011990">
    <property type="entry name" value="TPR-like_helical_dom_sf"/>
</dbReference>
<dbReference type="InterPro" id="IPR036388">
    <property type="entry name" value="WH-like_DNA-bd_sf"/>
</dbReference>
<dbReference type="Pfam" id="PF03704">
    <property type="entry name" value="BTAD"/>
    <property type="match status" value="1"/>
</dbReference>
<accession>A0A2I0SE34</accession>
<dbReference type="SMART" id="SM00862">
    <property type="entry name" value="Trans_reg_C"/>
    <property type="match status" value="1"/>
</dbReference>
<organism evidence="6 7">
    <name type="scientific">Streptomyces populi</name>
    <dbReference type="NCBI Taxonomy" id="2058924"/>
    <lineage>
        <taxon>Bacteria</taxon>
        <taxon>Bacillati</taxon>
        <taxon>Actinomycetota</taxon>
        <taxon>Actinomycetes</taxon>
        <taxon>Kitasatosporales</taxon>
        <taxon>Streptomycetaceae</taxon>
        <taxon>Streptomyces</taxon>
    </lineage>
</organism>
<dbReference type="InterPro" id="IPR027417">
    <property type="entry name" value="P-loop_NTPase"/>
</dbReference>
<dbReference type="Pfam" id="PF00486">
    <property type="entry name" value="Trans_reg_C"/>
    <property type="match status" value="1"/>
</dbReference>
<dbReference type="GO" id="GO:0003677">
    <property type="term" value="F:DNA binding"/>
    <property type="evidence" value="ECO:0007669"/>
    <property type="project" value="UniProtKB-UniRule"/>
</dbReference>
<evidence type="ECO:0000313" key="7">
    <source>
        <dbReference type="Proteomes" id="UP000236178"/>
    </source>
</evidence>
<dbReference type="Gene3D" id="1.25.40.10">
    <property type="entry name" value="Tetratricopeptide repeat domain"/>
    <property type="match status" value="2"/>
</dbReference>
<dbReference type="PROSITE" id="PS51755">
    <property type="entry name" value="OMPR_PHOB"/>
    <property type="match status" value="1"/>
</dbReference>
<dbReference type="InterPro" id="IPR005158">
    <property type="entry name" value="BTAD"/>
</dbReference>
<evidence type="ECO:0000256" key="1">
    <source>
        <dbReference type="ARBA" id="ARBA00005820"/>
    </source>
</evidence>
<evidence type="ECO:0000256" key="3">
    <source>
        <dbReference type="ARBA" id="ARBA00023125"/>
    </source>
</evidence>
<dbReference type="GO" id="GO:0000160">
    <property type="term" value="P:phosphorelay signal transduction system"/>
    <property type="evidence" value="ECO:0007669"/>
    <property type="project" value="UniProtKB-KW"/>
</dbReference>
<dbReference type="SUPFAM" id="SSF52540">
    <property type="entry name" value="P-loop containing nucleoside triphosphate hydrolases"/>
    <property type="match status" value="1"/>
</dbReference>
<dbReference type="InterPro" id="IPR016032">
    <property type="entry name" value="Sig_transdc_resp-reg_C-effctor"/>
</dbReference>
<protein>
    <submittedName>
        <fullName evidence="6">AfsR family transcriptional regulator</fullName>
    </submittedName>
</protein>
<reference evidence="6 7" key="1">
    <citation type="submission" date="2017-12" db="EMBL/GenBank/DDBJ databases">
        <title>Streptomyces populusis sp. nov., a novel endophytic actinobacterium isolated from stems of Populus adenopoda Maxim.</title>
        <authorList>
            <person name="Wang Z."/>
        </authorList>
    </citation>
    <scope>NUCLEOTIDE SEQUENCE [LARGE SCALE GENOMIC DNA]</scope>
    <source>
        <strain evidence="6 7">A249</strain>
    </source>
</reference>
<comment type="caution">
    <text evidence="6">The sequence shown here is derived from an EMBL/GenBank/DDBJ whole genome shotgun (WGS) entry which is preliminary data.</text>
</comment>
<keyword evidence="3 4" id="KW-0238">DNA-binding</keyword>
<dbReference type="SMART" id="SM01043">
    <property type="entry name" value="BTAD"/>
    <property type="match status" value="1"/>
</dbReference>
<dbReference type="OrthoDB" id="499349at2"/>